<gene>
    <name evidence="2" type="ORF">GGC33_01450</name>
</gene>
<accession>A0A844GRP4</accession>
<dbReference type="InterPro" id="IPR021381">
    <property type="entry name" value="DUF3011"/>
</dbReference>
<proteinExistence type="predicted"/>
<dbReference type="Proteomes" id="UP000437131">
    <property type="component" value="Unassembled WGS sequence"/>
</dbReference>
<feature type="signal peptide" evidence="1">
    <location>
        <begin position="1"/>
        <end position="21"/>
    </location>
</feature>
<feature type="chain" id="PRO_5032611586" evidence="1">
    <location>
        <begin position="22"/>
        <end position="197"/>
    </location>
</feature>
<comment type="caution">
    <text evidence="2">The sequence shown here is derived from an EMBL/GenBank/DDBJ whole genome shotgun (WGS) entry which is preliminary data.</text>
</comment>
<keyword evidence="1" id="KW-0732">Signal</keyword>
<dbReference type="RefSeq" id="WP_041922603.1">
    <property type="nucleotide sequence ID" value="NZ_WMIA01000001.1"/>
</dbReference>
<evidence type="ECO:0000313" key="2">
    <source>
        <dbReference type="EMBL" id="MTF37599.1"/>
    </source>
</evidence>
<dbReference type="EMBL" id="WMIA01000001">
    <property type="protein sequence ID" value="MTF37599.1"/>
    <property type="molecule type" value="Genomic_DNA"/>
</dbReference>
<protein>
    <submittedName>
        <fullName evidence="2">DUF3011 domain-containing protein</fullName>
    </submittedName>
</protein>
<dbReference type="Pfam" id="PF11218">
    <property type="entry name" value="DUF3011"/>
    <property type="match status" value="1"/>
</dbReference>
<name>A0A844GRP4_9CHRO</name>
<dbReference type="AlphaFoldDB" id="A0A844GRP4"/>
<organism evidence="2 3">
    <name type="scientific">Cyanobacterium aponinum 0216</name>
    <dbReference type="NCBI Taxonomy" id="2676140"/>
    <lineage>
        <taxon>Bacteria</taxon>
        <taxon>Bacillati</taxon>
        <taxon>Cyanobacteriota</taxon>
        <taxon>Cyanophyceae</taxon>
        <taxon>Oscillatoriophycideae</taxon>
        <taxon>Chroococcales</taxon>
        <taxon>Geminocystaceae</taxon>
        <taxon>Cyanobacterium</taxon>
    </lineage>
</organism>
<evidence type="ECO:0000256" key="1">
    <source>
        <dbReference type="SAM" id="SignalP"/>
    </source>
</evidence>
<reference evidence="2 3" key="1">
    <citation type="submission" date="2019-11" db="EMBL/GenBank/DDBJ databases">
        <title>Isolation of a new High Light Tolerant Cyanobacteria.</title>
        <authorList>
            <person name="Dobson Z."/>
            <person name="Vaughn N."/>
            <person name="Vaughn M."/>
            <person name="Fromme P."/>
            <person name="Mazor Y."/>
        </authorList>
    </citation>
    <scope>NUCLEOTIDE SEQUENCE [LARGE SCALE GENOMIC DNA]</scope>
    <source>
        <strain evidence="2 3">0216</strain>
    </source>
</reference>
<sequence length="197" mass="21683">MKHWYKLALISVISCGFFAQATPASAESRLTCESYKGRYKFCDADTRGGVKLIRQLSRTECRQGSTWGYDRNGIWVDRGCSAEFAVRGRGDNYNNNNNSSGDNTAAIIGGVLAVGAIAAAIASSSDNNNYDGGNTITCNSDRGNYTRCGADIRRGDRVVMRRQLSNSGCWEGSTWGYDRNGIWVDQGCRGVFEIRRR</sequence>
<evidence type="ECO:0000313" key="3">
    <source>
        <dbReference type="Proteomes" id="UP000437131"/>
    </source>
</evidence>